<protein>
    <submittedName>
        <fullName evidence="1">Uncharacterized protein</fullName>
    </submittedName>
</protein>
<dbReference type="AlphaFoldDB" id="X0S4M0"/>
<organism evidence="1">
    <name type="scientific">marine sediment metagenome</name>
    <dbReference type="NCBI Taxonomy" id="412755"/>
    <lineage>
        <taxon>unclassified sequences</taxon>
        <taxon>metagenomes</taxon>
        <taxon>ecological metagenomes</taxon>
    </lineage>
</organism>
<sequence length="50" mass="5662">MDDRTIVTIVIISIAEEAKEEAAERAGDYAYHCAKLIEQQEILYEIEYGG</sequence>
<reference evidence="1" key="1">
    <citation type="journal article" date="2014" name="Front. Microbiol.">
        <title>High frequency of phylogenetically diverse reductive dehalogenase-homologous genes in deep subseafloor sedimentary metagenomes.</title>
        <authorList>
            <person name="Kawai M."/>
            <person name="Futagami T."/>
            <person name="Toyoda A."/>
            <person name="Takaki Y."/>
            <person name="Nishi S."/>
            <person name="Hori S."/>
            <person name="Arai W."/>
            <person name="Tsubouchi T."/>
            <person name="Morono Y."/>
            <person name="Uchiyama I."/>
            <person name="Ito T."/>
            <person name="Fujiyama A."/>
            <person name="Inagaki F."/>
            <person name="Takami H."/>
        </authorList>
    </citation>
    <scope>NUCLEOTIDE SEQUENCE</scope>
    <source>
        <strain evidence="1">Expedition CK06-06</strain>
    </source>
</reference>
<name>X0S4M0_9ZZZZ</name>
<comment type="caution">
    <text evidence="1">The sequence shown here is derived from an EMBL/GenBank/DDBJ whole genome shotgun (WGS) entry which is preliminary data.</text>
</comment>
<proteinExistence type="predicted"/>
<gene>
    <name evidence="1" type="ORF">S01H1_05018</name>
</gene>
<evidence type="ECO:0000313" key="1">
    <source>
        <dbReference type="EMBL" id="GAF70191.1"/>
    </source>
</evidence>
<accession>X0S4M0</accession>
<dbReference type="EMBL" id="BARS01002618">
    <property type="protein sequence ID" value="GAF70191.1"/>
    <property type="molecule type" value="Genomic_DNA"/>
</dbReference>